<evidence type="ECO:0000256" key="10">
    <source>
        <dbReference type="ARBA" id="ARBA00031621"/>
    </source>
</evidence>
<dbReference type="NCBIfam" id="TIGR00589">
    <property type="entry name" value="ogt"/>
    <property type="match status" value="1"/>
</dbReference>
<reference evidence="14" key="1">
    <citation type="submission" date="2015-08" db="EMBL/GenBank/DDBJ databases">
        <authorList>
            <person name="Babu N.S."/>
            <person name="Beckwith C.J."/>
            <person name="Beseler K.G."/>
            <person name="Brison A."/>
            <person name="Carone J.V."/>
            <person name="Caskin T.P."/>
            <person name="Diamond M."/>
            <person name="Durham M.E."/>
            <person name="Foxe J.M."/>
            <person name="Go M."/>
            <person name="Henderson B.A."/>
            <person name="Jones I.B."/>
            <person name="McGettigan J.A."/>
            <person name="Micheletti S.J."/>
            <person name="Nasrallah M.E."/>
            <person name="Ortiz D."/>
            <person name="Piller C.R."/>
            <person name="Privatt S.R."/>
            <person name="Schneider S.L."/>
            <person name="Sharp S."/>
            <person name="Smith T.C."/>
            <person name="Stanton J.D."/>
            <person name="Ullery H.E."/>
            <person name="Wilson R.J."/>
            <person name="Serrano M.G."/>
            <person name="Buck G."/>
            <person name="Lee V."/>
            <person name="Wang Y."/>
            <person name="Carvalho R."/>
            <person name="Voegtly L."/>
            <person name="Shi R."/>
            <person name="Duckworth R."/>
            <person name="Johnson A."/>
            <person name="Loviza R."/>
            <person name="Walstead R."/>
            <person name="Shah Z."/>
            <person name="Kiflezghi M."/>
            <person name="Wade K."/>
            <person name="Ball S.L."/>
            <person name="Bradley K.W."/>
            <person name="Asai D.J."/>
            <person name="Bowman C.A."/>
            <person name="Russell D.A."/>
            <person name="Pope W.H."/>
            <person name="Jacobs-Sera D."/>
            <person name="Hendrix R.W."/>
            <person name="Hatfull G.F."/>
        </authorList>
    </citation>
    <scope>NUCLEOTIDE SEQUENCE</scope>
</reference>
<comment type="catalytic activity">
    <reaction evidence="1">
        <text>a 4-O-methyl-thymidine in DNA + L-cysteinyl-[protein] = a thymidine in DNA + S-methyl-L-cysteinyl-[protein]</text>
        <dbReference type="Rhea" id="RHEA:53428"/>
        <dbReference type="Rhea" id="RHEA-COMP:10131"/>
        <dbReference type="Rhea" id="RHEA-COMP:10132"/>
        <dbReference type="Rhea" id="RHEA-COMP:13555"/>
        <dbReference type="Rhea" id="RHEA-COMP:13556"/>
        <dbReference type="ChEBI" id="CHEBI:29950"/>
        <dbReference type="ChEBI" id="CHEBI:82612"/>
        <dbReference type="ChEBI" id="CHEBI:137386"/>
        <dbReference type="ChEBI" id="CHEBI:137387"/>
        <dbReference type="EC" id="2.1.1.63"/>
    </reaction>
</comment>
<dbReference type="PANTHER" id="PTHR10815">
    <property type="entry name" value="METHYLATED-DNA--PROTEIN-CYSTEINE METHYLTRANSFERASE"/>
    <property type="match status" value="1"/>
</dbReference>
<dbReference type="PROSITE" id="PS00374">
    <property type="entry name" value="MGMT"/>
    <property type="match status" value="1"/>
</dbReference>
<gene>
    <name evidence="14" type="ORF">g.880</name>
</gene>
<dbReference type="Gene3D" id="1.10.10.10">
    <property type="entry name" value="Winged helix-like DNA-binding domain superfamily/Winged helix DNA-binding domain"/>
    <property type="match status" value="1"/>
</dbReference>
<evidence type="ECO:0000256" key="8">
    <source>
        <dbReference type="ARBA" id="ARBA00023204"/>
    </source>
</evidence>
<comment type="similarity">
    <text evidence="2">Belongs to the MGMT family.</text>
</comment>
<dbReference type="CDD" id="cd06445">
    <property type="entry name" value="ATase"/>
    <property type="match status" value="1"/>
</dbReference>
<dbReference type="InterPro" id="IPR001497">
    <property type="entry name" value="MethylDNA_cys_MeTrfase_AS"/>
</dbReference>
<evidence type="ECO:0000256" key="9">
    <source>
        <dbReference type="ARBA" id="ARBA00030795"/>
    </source>
</evidence>
<evidence type="ECO:0000256" key="2">
    <source>
        <dbReference type="ARBA" id="ARBA00008711"/>
    </source>
</evidence>
<dbReference type="InterPro" id="IPR036217">
    <property type="entry name" value="MethylDNA_cys_MeTrfase_DNAb"/>
</dbReference>
<evidence type="ECO:0000256" key="5">
    <source>
        <dbReference type="ARBA" id="ARBA00022603"/>
    </source>
</evidence>
<dbReference type="EMBL" id="GDKF01002782">
    <property type="protein sequence ID" value="JAT75840.1"/>
    <property type="molecule type" value="Transcribed_RNA"/>
</dbReference>
<evidence type="ECO:0000256" key="6">
    <source>
        <dbReference type="ARBA" id="ARBA00022679"/>
    </source>
</evidence>
<dbReference type="InterPro" id="IPR036388">
    <property type="entry name" value="WH-like_DNA-bd_sf"/>
</dbReference>
<dbReference type="PANTHER" id="PTHR10815:SF13">
    <property type="entry name" value="METHYLATED-DNA--PROTEIN-CYSTEINE METHYLTRANSFERASE"/>
    <property type="match status" value="1"/>
</dbReference>
<dbReference type="Pfam" id="PF01035">
    <property type="entry name" value="DNA_binding_1"/>
    <property type="match status" value="1"/>
</dbReference>
<sequence>HISSRHVWERDRQAHPSGAASFQLDRRCAPRGLRGHHLLQHHPPGRDRLRSGSRAPERIGAGSKAAGASRTGKLIDMMARAPSGVSVAEVKPNRPPTVFESRLYAVCKSIPEGKVSTYGAMAAVLKSAPRAVGQALRRNPYAPAVPCHRVIAASLELGGFSGQWGPQTPNVCKKRALLEKEGVLFDARGKLVDESQCLGAEELGRACRAAGCEA</sequence>
<accession>A0A1D2A9G2</accession>
<evidence type="ECO:0000313" key="14">
    <source>
        <dbReference type="EMBL" id="JAT75840.1"/>
    </source>
</evidence>
<dbReference type="SUPFAM" id="SSF46767">
    <property type="entry name" value="Methylated DNA-protein cysteine methyltransferase, C-terminal domain"/>
    <property type="match status" value="1"/>
</dbReference>
<proteinExistence type="inferred from homology"/>
<feature type="non-terminal residue" evidence="14">
    <location>
        <position position="1"/>
    </location>
</feature>
<feature type="domain" description="Methylated-DNA-[protein]-cysteine S-methyltransferase DNA binding" evidence="13">
    <location>
        <begin position="99"/>
        <end position="183"/>
    </location>
</feature>
<name>A0A1D2A9G2_AUXPR</name>
<comment type="catalytic activity">
    <reaction evidence="11">
        <text>a 6-O-methyl-2'-deoxyguanosine in DNA + L-cysteinyl-[protein] = S-methyl-L-cysteinyl-[protein] + a 2'-deoxyguanosine in DNA</text>
        <dbReference type="Rhea" id="RHEA:24000"/>
        <dbReference type="Rhea" id="RHEA-COMP:10131"/>
        <dbReference type="Rhea" id="RHEA-COMP:10132"/>
        <dbReference type="Rhea" id="RHEA-COMP:11367"/>
        <dbReference type="Rhea" id="RHEA-COMP:11368"/>
        <dbReference type="ChEBI" id="CHEBI:29950"/>
        <dbReference type="ChEBI" id="CHEBI:82612"/>
        <dbReference type="ChEBI" id="CHEBI:85445"/>
        <dbReference type="ChEBI" id="CHEBI:85448"/>
        <dbReference type="EC" id="2.1.1.63"/>
    </reaction>
</comment>
<dbReference type="GO" id="GO:0003908">
    <property type="term" value="F:methylated-DNA-[protein]-cysteine S-methyltransferase activity"/>
    <property type="evidence" value="ECO:0007669"/>
    <property type="project" value="UniProtKB-EC"/>
</dbReference>
<dbReference type="GO" id="GO:0006281">
    <property type="term" value="P:DNA repair"/>
    <property type="evidence" value="ECO:0007669"/>
    <property type="project" value="UniProtKB-KW"/>
</dbReference>
<keyword evidence="5" id="KW-0489">Methyltransferase</keyword>
<dbReference type="InterPro" id="IPR014048">
    <property type="entry name" value="MethylDNA_cys_MeTrfase_DNA-bd"/>
</dbReference>
<evidence type="ECO:0000259" key="13">
    <source>
        <dbReference type="Pfam" id="PF01035"/>
    </source>
</evidence>
<evidence type="ECO:0000256" key="1">
    <source>
        <dbReference type="ARBA" id="ARBA00001286"/>
    </source>
</evidence>
<dbReference type="EC" id="2.1.1.63" evidence="3"/>
<dbReference type="AlphaFoldDB" id="A0A1D2A9G2"/>
<keyword evidence="7" id="KW-0227">DNA damage</keyword>
<keyword evidence="6" id="KW-0808">Transferase</keyword>
<dbReference type="GO" id="GO:0032259">
    <property type="term" value="P:methylation"/>
    <property type="evidence" value="ECO:0007669"/>
    <property type="project" value="UniProtKB-KW"/>
</dbReference>
<evidence type="ECO:0000256" key="12">
    <source>
        <dbReference type="SAM" id="MobiDB-lite"/>
    </source>
</evidence>
<feature type="compositionally biased region" description="Basic and acidic residues" evidence="12">
    <location>
        <begin position="1"/>
        <end position="14"/>
    </location>
</feature>
<evidence type="ECO:0000256" key="4">
    <source>
        <dbReference type="ARBA" id="ARBA00015377"/>
    </source>
</evidence>
<keyword evidence="8" id="KW-0234">DNA repair</keyword>
<feature type="region of interest" description="Disordered" evidence="12">
    <location>
        <begin position="1"/>
        <end position="72"/>
    </location>
</feature>
<protein>
    <recommendedName>
        <fullName evidence="4">Methylated-DNA--protein-cysteine methyltransferase</fullName>
        <ecNumber evidence="3">2.1.1.63</ecNumber>
    </recommendedName>
    <alternativeName>
        <fullName evidence="9">6-O-methylguanine-DNA methyltransferase</fullName>
    </alternativeName>
    <alternativeName>
        <fullName evidence="10">O-6-methylguanine-DNA-alkyltransferase</fullName>
    </alternativeName>
</protein>
<evidence type="ECO:0000256" key="7">
    <source>
        <dbReference type="ARBA" id="ARBA00022763"/>
    </source>
</evidence>
<organism evidence="14">
    <name type="scientific">Auxenochlorella protothecoides</name>
    <name type="common">Green microalga</name>
    <name type="synonym">Chlorella protothecoides</name>
    <dbReference type="NCBI Taxonomy" id="3075"/>
    <lineage>
        <taxon>Eukaryota</taxon>
        <taxon>Viridiplantae</taxon>
        <taxon>Chlorophyta</taxon>
        <taxon>core chlorophytes</taxon>
        <taxon>Trebouxiophyceae</taxon>
        <taxon>Chlorellales</taxon>
        <taxon>Chlorellaceae</taxon>
        <taxon>Auxenochlorella</taxon>
    </lineage>
</organism>
<evidence type="ECO:0000256" key="11">
    <source>
        <dbReference type="ARBA" id="ARBA00049348"/>
    </source>
</evidence>
<evidence type="ECO:0000256" key="3">
    <source>
        <dbReference type="ARBA" id="ARBA00011918"/>
    </source>
</evidence>